<keyword evidence="1" id="KW-0812">Transmembrane</keyword>
<accession>A0A6V8SDT6</accession>
<keyword evidence="1" id="KW-0472">Membrane</keyword>
<feature type="transmembrane region" description="Helical" evidence="1">
    <location>
        <begin position="18"/>
        <end position="37"/>
    </location>
</feature>
<keyword evidence="1" id="KW-1133">Transmembrane helix</keyword>
<organism evidence="2 3">
    <name type="scientific">Clostridium fungisolvens</name>
    <dbReference type="NCBI Taxonomy" id="1604897"/>
    <lineage>
        <taxon>Bacteria</taxon>
        <taxon>Bacillati</taxon>
        <taxon>Bacillota</taxon>
        <taxon>Clostridia</taxon>
        <taxon>Eubacteriales</taxon>
        <taxon>Clostridiaceae</taxon>
        <taxon>Clostridium</taxon>
    </lineage>
</organism>
<sequence>MKDFIFAWKSKVMITKPWLMPILLFTLGVLLSFITHIREKHVTKDEKHTDS</sequence>
<comment type="caution">
    <text evidence="2">The sequence shown here is derived from an EMBL/GenBank/DDBJ whole genome shotgun (WGS) entry which is preliminary data.</text>
</comment>
<evidence type="ECO:0000313" key="3">
    <source>
        <dbReference type="Proteomes" id="UP000580568"/>
    </source>
</evidence>
<dbReference type="Proteomes" id="UP000580568">
    <property type="component" value="Unassembled WGS sequence"/>
</dbReference>
<keyword evidence="3" id="KW-1185">Reference proteome</keyword>
<reference evidence="2 3" key="1">
    <citation type="submission" date="2020-07" db="EMBL/GenBank/DDBJ databases">
        <title>A new beta-1,3-glucan-decomposing anaerobic bacterium isolated from anoxic soil subjected to biological soil disinfestation.</title>
        <authorList>
            <person name="Ueki A."/>
            <person name="Tonouchi A."/>
        </authorList>
    </citation>
    <scope>NUCLEOTIDE SEQUENCE [LARGE SCALE GENOMIC DNA]</scope>
    <source>
        <strain evidence="2 3">TW1</strain>
    </source>
</reference>
<evidence type="ECO:0000313" key="2">
    <source>
        <dbReference type="EMBL" id="GFP74615.1"/>
    </source>
</evidence>
<dbReference type="AlphaFoldDB" id="A0A6V8SDT6"/>
<proteinExistence type="predicted"/>
<gene>
    <name evidence="2" type="ORF">bsdtw1_00670</name>
</gene>
<dbReference type="RefSeq" id="WP_183276169.1">
    <property type="nucleotide sequence ID" value="NZ_BLZR01000001.1"/>
</dbReference>
<protein>
    <submittedName>
        <fullName evidence="2">Uncharacterized protein</fullName>
    </submittedName>
</protein>
<dbReference type="EMBL" id="BLZR01000001">
    <property type="protein sequence ID" value="GFP74615.1"/>
    <property type="molecule type" value="Genomic_DNA"/>
</dbReference>
<evidence type="ECO:0000256" key="1">
    <source>
        <dbReference type="SAM" id="Phobius"/>
    </source>
</evidence>
<name>A0A6V8SDT6_9CLOT</name>